<dbReference type="GO" id="GO:0003677">
    <property type="term" value="F:DNA binding"/>
    <property type="evidence" value="ECO:0007669"/>
    <property type="project" value="UniProtKB-KW"/>
</dbReference>
<comment type="caution">
    <text evidence="6">The sequence shown here is derived from an EMBL/GenBank/DDBJ whole genome shotgun (WGS) entry which is preliminary data.</text>
</comment>
<feature type="domain" description="Zn(2)-C6 fungal-type" evidence="5">
    <location>
        <begin position="4"/>
        <end position="37"/>
    </location>
</feature>
<gene>
    <name evidence="6" type="ORF">PENSUB_6457</name>
</gene>
<organism evidence="6 7">
    <name type="scientific">Penicillium subrubescens</name>
    <dbReference type="NCBI Taxonomy" id="1316194"/>
    <lineage>
        <taxon>Eukaryota</taxon>
        <taxon>Fungi</taxon>
        <taxon>Dikarya</taxon>
        <taxon>Ascomycota</taxon>
        <taxon>Pezizomycotina</taxon>
        <taxon>Eurotiomycetes</taxon>
        <taxon>Eurotiomycetidae</taxon>
        <taxon>Eurotiales</taxon>
        <taxon>Aspergillaceae</taxon>
        <taxon>Penicillium</taxon>
    </lineage>
</organism>
<dbReference type="OrthoDB" id="2740448at2759"/>
<reference evidence="6 7" key="1">
    <citation type="submission" date="2016-10" db="EMBL/GenBank/DDBJ databases">
        <title>Genome sequence of the ascomycete fungus Penicillium subrubescens.</title>
        <authorList>
            <person name="De Vries R.P."/>
            <person name="Peng M."/>
            <person name="Dilokpimol A."/>
            <person name="Hilden K."/>
            <person name="Makela M.R."/>
            <person name="Grigoriev I."/>
            <person name="Riley R."/>
            <person name="Granchi Z."/>
        </authorList>
    </citation>
    <scope>NUCLEOTIDE SEQUENCE [LARGE SCALE GENOMIC DNA]</scope>
    <source>
        <strain evidence="6 7">CBS 132785</strain>
    </source>
</reference>
<evidence type="ECO:0000313" key="7">
    <source>
        <dbReference type="Proteomes" id="UP000186955"/>
    </source>
</evidence>
<keyword evidence="4" id="KW-0539">Nucleus</keyword>
<dbReference type="Proteomes" id="UP000186955">
    <property type="component" value="Unassembled WGS sequence"/>
</dbReference>
<sequence>MFKSCNYCRHRKKKCNLDGPWASRCTECEHLDLVCEFSRRQPSQKRRQTSQRIASRVSAAAAISEPRATGERQWASTGSVVSVVKDGDSQLNSADTKYPTGQKIILKDETQLVLDSTATKYREHVQPLTPFVPSEMIHEANENWDPALRQCVELAASIWLHSSPHTGISEQVGRALKSITQSEMSLQRLAGVLLIILRYPVESDCIQWIFGTVHASLLMGEDLPAPILAGAVVANTWLRLVGSSLEPLDVPETYLMTFAESVDSSTFAHHYLRISDLGLRLDRLRIMDERGPDAKLLWCRLEYECLFWAVQLPTSLLDLRDEMPARPEAITIHSLHNLVVLTFYATVLSRQDTLGKMLALRPVPGVLHYICSLIRSVFICPREMLIHWSLLSDIQAATARIVLQLWRQTQFENFQGLLNLWEDSLGRYPELAMEVRDEIGPGPWNIDQTDGYSVFWTFRDLRSLHLQDAFPQLAEATMPSPNPLIN</sequence>
<proteinExistence type="predicted"/>
<evidence type="ECO:0000256" key="1">
    <source>
        <dbReference type="ARBA" id="ARBA00023015"/>
    </source>
</evidence>
<protein>
    <recommendedName>
        <fullName evidence="5">Zn(2)-C6 fungal-type domain-containing protein</fullName>
    </recommendedName>
</protein>
<dbReference type="GO" id="GO:0008270">
    <property type="term" value="F:zinc ion binding"/>
    <property type="evidence" value="ECO:0007669"/>
    <property type="project" value="InterPro"/>
</dbReference>
<evidence type="ECO:0000256" key="2">
    <source>
        <dbReference type="ARBA" id="ARBA00023125"/>
    </source>
</evidence>
<dbReference type="InterPro" id="IPR036864">
    <property type="entry name" value="Zn2-C6_fun-type_DNA-bd_sf"/>
</dbReference>
<evidence type="ECO:0000259" key="5">
    <source>
        <dbReference type="PROSITE" id="PS50048"/>
    </source>
</evidence>
<keyword evidence="2" id="KW-0238">DNA-binding</keyword>
<evidence type="ECO:0000313" key="6">
    <source>
        <dbReference type="EMBL" id="OKP06467.1"/>
    </source>
</evidence>
<dbReference type="InterPro" id="IPR001138">
    <property type="entry name" value="Zn2Cys6_DnaBD"/>
</dbReference>
<dbReference type="PROSITE" id="PS50048">
    <property type="entry name" value="ZN2_CY6_FUNGAL_2"/>
    <property type="match status" value="1"/>
</dbReference>
<evidence type="ECO:0000256" key="3">
    <source>
        <dbReference type="ARBA" id="ARBA00023163"/>
    </source>
</evidence>
<dbReference type="GO" id="GO:0000981">
    <property type="term" value="F:DNA-binding transcription factor activity, RNA polymerase II-specific"/>
    <property type="evidence" value="ECO:0007669"/>
    <property type="project" value="InterPro"/>
</dbReference>
<keyword evidence="1" id="KW-0805">Transcription regulation</keyword>
<dbReference type="Pfam" id="PF00172">
    <property type="entry name" value="Zn_clus"/>
    <property type="match status" value="1"/>
</dbReference>
<dbReference type="SMART" id="SM00066">
    <property type="entry name" value="GAL4"/>
    <property type="match status" value="1"/>
</dbReference>
<keyword evidence="3" id="KW-0804">Transcription</keyword>
<dbReference type="AlphaFoldDB" id="A0A1Q5U1Z2"/>
<dbReference type="Gene3D" id="4.10.240.10">
    <property type="entry name" value="Zn(2)-C6 fungal-type DNA-binding domain"/>
    <property type="match status" value="1"/>
</dbReference>
<dbReference type="EMBL" id="MNBE01000598">
    <property type="protein sequence ID" value="OKP06467.1"/>
    <property type="molecule type" value="Genomic_DNA"/>
</dbReference>
<keyword evidence="7" id="KW-1185">Reference proteome</keyword>
<evidence type="ECO:0000256" key="4">
    <source>
        <dbReference type="ARBA" id="ARBA00023242"/>
    </source>
</evidence>
<name>A0A1Q5U1Z2_9EURO</name>
<dbReference type="PROSITE" id="PS00463">
    <property type="entry name" value="ZN2_CY6_FUNGAL_1"/>
    <property type="match status" value="1"/>
</dbReference>
<dbReference type="SUPFAM" id="SSF57701">
    <property type="entry name" value="Zn2/Cys6 DNA-binding domain"/>
    <property type="match status" value="1"/>
</dbReference>
<accession>A0A1Q5U1Z2</accession>
<dbReference type="CDD" id="cd00067">
    <property type="entry name" value="GAL4"/>
    <property type="match status" value="1"/>
</dbReference>